<keyword evidence="3" id="KW-0285">Flavoprotein</keyword>
<evidence type="ECO:0000256" key="1">
    <source>
        <dbReference type="ARBA" id="ARBA00001917"/>
    </source>
</evidence>
<dbReference type="SUPFAM" id="SSF51395">
    <property type="entry name" value="FMN-linked oxidoreductases"/>
    <property type="match status" value="1"/>
</dbReference>
<dbReference type="Proteomes" id="UP000653305">
    <property type="component" value="Unassembled WGS sequence"/>
</dbReference>
<sequence>MAETTPDGATPSLFSPYKMGNFNLSHRVVLAPMTRCRAVNSIPNSALFEYYTQRATNGGFLITEGTMISQNSAGFPHVPGIFNKEQVEAWKKVVEAVHAKGAVIFCQLWHVGRASHQALQPGGIAPVSSTDKPISKRWRVLLPDGTYGIYPKPRKLDTHEVLELVQQYRQAAINAIEAGFDGIEIHGAHGYLIDQFMKDGINERTDEYGGSLHNRCKFITNVVQAVVSAVGASQVGVRISPAIDHLDAVDSDPLSLGLAVIERLNKLQTDCNSKLTYLHVTQPRYTAYGQTESGTHGNADEESRMMRTWRKAYQGTFICSGGFTRQLGIEAVANGDADLVAYGRLFISNPDLVLRLKRDARLNRYVRKTFYTHDPVLGYTDYPFLKDETEKIEPISRL</sequence>
<dbReference type="EMBL" id="BMAC01000140">
    <property type="protein sequence ID" value="GFP87239.1"/>
    <property type="molecule type" value="Genomic_DNA"/>
</dbReference>
<dbReference type="InterPro" id="IPR045247">
    <property type="entry name" value="Oye-like"/>
</dbReference>
<dbReference type="PANTHER" id="PTHR22893">
    <property type="entry name" value="NADH OXIDOREDUCTASE-RELATED"/>
    <property type="match status" value="1"/>
</dbReference>
<comment type="caution">
    <text evidence="11">The sequence shown here is derived from an EMBL/GenBank/DDBJ whole genome shotgun (WGS) entry which is preliminary data.</text>
</comment>
<name>A0A830BNM7_9LAMI</name>
<evidence type="ECO:0000256" key="8">
    <source>
        <dbReference type="ARBA" id="ARBA00060657"/>
    </source>
</evidence>
<dbReference type="GO" id="GO:0010181">
    <property type="term" value="F:FMN binding"/>
    <property type="evidence" value="ECO:0007669"/>
    <property type="project" value="InterPro"/>
</dbReference>
<dbReference type="AlphaFoldDB" id="A0A830BNM7"/>
<dbReference type="GO" id="GO:0031408">
    <property type="term" value="P:oxylipin biosynthetic process"/>
    <property type="evidence" value="ECO:0007669"/>
    <property type="project" value="TreeGrafter"/>
</dbReference>
<dbReference type="Gene3D" id="3.20.20.70">
    <property type="entry name" value="Aldolase class I"/>
    <property type="match status" value="1"/>
</dbReference>
<dbReference type="GO" id="GO:0005777">
    <property type="term" value="C:peroxisome"/>
    <property type="evidence" value="ECO:0007669"/>
    <property type="project" value="TreeGrafter"/>
</dbReference>
<dbReference type="CDD" id="cd02933">
    <property type="entry name" value="OYE_like_FMN"/>
    <property type="match status" value="1"/>
</dbReference>
<keyword evidence="4" id="KW-0288">FMN</keyword>
<protein>
    <recommendedName>
        <fullName evidence="9">12-oxophytodienoate reductase</fullName>
        <ecNumber evidence="9">1.3.1.42</ecNumber>
    </recommendedName>
</protein>
<evidence type="ECO:0000256" key="3">
    <source>
        <dbReference type="ARBA" id="ARBA00022630"/>
    </source>
</evidence>
<dbReference type="Pfam" id="PF00724">
    <property type="entry name" value="Oxidored_FMN"/>
    <property type="match status" value="1"/>
</dbReference>
<dbReference type="InterPro" id="IPR001155">
    <property type="entry name" value="OxRdtase_FMN_N"/>
</dbReference>
<dbReference type="InterPro" id="IPR013785">
    <property type="entry name" value="Aldolase_TIM"/>
</dbReference>
<evidence type="ECO:0000313" key="11">
    <source>
        <dbReference type="EMBL" id="GFP87239.1"/>
    </source>
</evidence>
<dbReference type="PANTHER" id="PTHR22893:SF112">
    <property type="entry name" value="12-OXOPHYTODIENOATE REDUCTASE 3"/>
    <property type="match status" value="1"/>
</dbReference>
<evidence type="ECO:0000313" key="12">
    <source>
        <dbReference type="Proteomes" id="UP000653305"/>
    </source>
</evidence>
<evidence type="ECO:0000259" key="10">
    <source>
        <dbReference type="Pfam" id="PF00724"/>
    </source>
</evidence>
<evidence type="ECO:0000256" key="5">
    <source>
        <dbReference type="ARBA" id="ARBA00022857"/>
    </source>
</evidence>
<proteinExistence type="inferred from homology"/>
<organism evidence="11 12">
    <name type="scientific">Phtheirospermum japonicum</name>
    <dbReference type="NCBI Taxonomy" id="374723"/>
    <lineage>
        <taxon>Eukaryota</taxon>
        <taxon>Viridiplantae</taxon>
        <taxon>Streptophyta</taxon>
        <taxon>Embryophyta</taxon>
        <taxon>Tracheophyta</taxon>
        <taxon>Spermatophyta</taxon>
        <taxon>Magnoliopsida</taxon>
        <taxon>eudicotyledons</taxon>
        <taxon>Gunneridae</taxon>
        <taxon>Pentapetalae</taxon>
        <taxon>asterids</taxon>
        <taxon>lamiids</taxon>
        <taxon>Lamiales</taxon>
        <taxon>Orobanchaceae</taxon>
        <taxon>Orobanchaceae incertae sedis</taxon>
        <taxon>Phtheirospermum</taxon>
    </lineage>
</organism>
<evidence type="ECO:0000256" key="7">
    <source>
        <dbReference type="ARBA" id="ARBA00051650"/>
    </source>
</evidence>
<evidence type="ECO:0000256" key="6">
    <source>
        <dbReference type="ARBA" id="ARBA00023002"/>
    </source>
</evidence>
<comment type="cofactor">
    <cofactor evidence="1">
        <name>FMN</name>
        <dbReference type="ChEBI" id="CHEBI:58210"/>
    </cofactor>
</comment>
<feature type="domain" description="NADH:flavin oxidoreductase/NADH oxidase N-terminal" evidence="10">
    <location>
        <begin position="12"/>
        <end position="361"/>
    </location>
</feature>
<dbReference type="GO" id="GO:0016629">
    <property type="term" value="F:12-oxophytodienoate reductase activity"/>
    <property type="evidence" value="ECO:0007669"/>
    <property type="project" value="UniProtKB-EC"/>
</dbReference>
<dbReference type="OrthoDB" id="1663137at2759"/>
<keyword evidence="6" id="KW-0560">Oxidoreductase</keyword>
<evidence type="ECO:0000256" key="9">
    <source>
        <dbReference type="ARBA" id="ARBA00066323"/>
    </source>
</evidence>
<dbReference type="GO" id="GO:0009695">
    <property type="term" value="P:jasmonic acid biosynthetic process"/>
    <property type="evidence" value="ECO:0007669"/>
    <property type="project" value="TreeGrafter"/>
</dbReference>
<accession>A0A830BNM7</accession>
<comment type="catalytic activity">
    <reaction evidence="7">
        <text>(1S,2S)-OPC-8 + NADP(+) = (9S,13S,15Z)-12-oxophyto-10,15-dienoate + NADPH + H(+)</text>
        <dbReference type="Rhea" id="RHEA:21888"/>
        <dbReference type="ChEBI" id="CHEBI:15378"/>
        <dbReference type="ChEBI" id="CHEBI:57411"/>
        <dbReference type="ChEBI" id="CHEBI:57783"/>
        <dbReference type="ChEBI" id="CHEBI:58349"/>
        <dbReference type="ChEBI" id="CHEBI:191855"/>
        <dbReference type="EC" id="1.3.1.42"/>
    </reaction>
</comment>
<keyword evidence="12" id="KW-1185">Reference proteome</keyword>
<reference evidence="11" key="1">
    <citation type="submission" date="2020-07" db="EMBL/GenBank/DDBJ databases">
        <title>Ethylene signaling mediates host invasion by parasitic plants.</title>
        <authorList>
            <person name="Yoshida S."/>
        </authorList>
    </citation>
    <scope>NUCLEOTIDE SEQUENCE</scope>
    <source>
        <strain evidence="11">Okayama</strain>
    </source>
</reference>
<dbReference type="FunFam" id="3.20.20.70:FF:000073">
    <property type="entry name" value="12-oxophytodienoate reductase 3"/>
    <property type="match status" value="1"/>
</dbReference>
<comment type="similarity">
    <text evidence="2">Belongs to the NADH:flavin oxidoreductase/NADH oxidase family.</text>
</comment>
<evidence type="ECO:0000256" key="2">
    <source>
        <dbReference type="ARBA" id="ARBA00005979"/>
    </source>
</evidence>
<dbReference type="EC" id="1.3.1.42" evidence="9"/>
<comment type="pathway">
    <text evidence="8">Lipid metabolism; oxylipin biosynthesis.</text>
</comment>
<keyword evidence="5" id="KW-0521">NADP</keyword>
<evidence type="ECO:0000256" key="4">
    <source>
        <dbReference type="ARBA" id="ARBA00022643"/>
    </source>
</evidence>
<gene>
    <name evidence="11" type="ORF">PHJA_000867600</name>
</gene>